<evidence type="ECO:0000256" key="4">
    <source>
        <dbReference type="ARBA" id="ARBA00022832"/>
    </source>
</evidence>
<comment type="caution">
    <text evidence="9">The sequence shown here is derived from an EMBL/GenBank/DDBJ whole genome shotgun (WGS) entry which is preliminary data.</text>
</comment>
<evidence type="ECO:0000313" key="9">
    <source>
        <dbReference type="EMBL" id="MPN41924.1"/>
    </source>
</evidence>
<dbReference type="Pfam" id="PF00364">
    <property type="entry name" value="Biotin_lipoyl"/>
    <property type="match status" value="1"/>
</dbReference>
<dbReference type="InterPro" id="IPR011053">
    <property type="entry name" value="Single_hybrid_motif"/>
</dbReference>
<dbReference type="GO" id="GO:0009317">
    <property type="term" value="C:acetyl-CoA carboxylase complex"/>
    <property type="evidence" value="ECO:0007669"/>
    <property type="project" value="InterPro"/>
</dbReference>
<evidence type="ECO:0000256" key="5">
    <source>
        <dbReference type="ARBA" id="ARBA00023098"/>
    </source>
</evidence>
<dbReference type="InterPro" id="IPR000089">
    <property type="entry name" value="Biotin_lipoyl"/>
</dbReference>
<dbReference type="PROSITE" id="PS00188">
    <property type="entry name" value="BIOTIN"/>
    <property type="match status" value="1"/>
</dbReference>
<dbReference type="Gene3D" id="2.40.50.100">
    <property type="match status" value="1"/>
</dbReference>
<evidence type="ECO:0000256" key="2">
    <source>
        <dbReference type="ARBA" id="ARBA00017562"/>
    </source>
</evidence>
<dbReference type="AlphaFoldDB" id="A0A645I0H2"/>
<dbReference type="CDD" id="cd06850">
    <property type="entry name" value="biotinyl_domain"/>
    <property type="match status" value="1"/>
</dbReference>
<name>A0A645I0H2_9ZZZZ</name>
<dbReference type="InterPro" id="IPR001249">
    <property type="entry name" value="AcCoA_biotinCC"/>
</dbReference>
<keyword evidence="5" id="KW-0443">Lipid metabolism</keyword>
<evidence type="ECO:0000259" key="8">
    <source>
        <dbReference type="PROSITE" id="PS50968"/>
    </source>
</evidence>
<keyword evidence="3" id="KW-0444">Lipid biosynthesis</keyword>
<dbReference type="GO" id="GO:0003989">
    <property type="term" value="F:acetyl-CoA carboxylase activity"/>
    <property type="evidence" value="ECO:0007669"/>
    <property type="project" value="InterPro"/>
</dbReference>
<dbReference type="InterPro" id="IPR050709">
    <property type="entry name" value="Biotin_Carboxyl_Carrier/Decarb"/>
</dbReference>
<organism evidence="9">
    <name type="scientific">bioreactor metagenome</name>
    <dbReference type="NCBI Taxonomy" id="1076179"/>
    <lineage>
        <taxon>unclassified sequences</taxon>
        <taxon>metagenomes</taxon>
        <taxon>ecological metagenomes</taxon>
    </lineage>
</organism>
<comment type="pathway">
    <text evidence="1">Lipid metabolism; fatty acid biosynthesis.</text>
</comment>
<dbReference type="PANTHER" id="PTHR45266">
    <property type="entry name" value="OXALOACETATE DECARBOXYLASE ALPHA CHAIN"/>
    <property type="match status" value="1"/>
</dbReference>
<protein>
    <recommendedName>
        <fullName evidence="2">Biotin carboxyl carrier protein of acetyl-CoA carboxylase</fullName>
    </recommendedName>
</protein>
<accession>A0A645I0H2</accession>
<keyword evidence="4" id="KW-0276">Fatty acid metabolism</keyword>
<dbReference type="PRINTS" id="PR01071">
    <property type="entry name" value="ACOABIOTINCC"/>
</dbReference>
<keyword evidence="6" id="KW-0275">Fatty acid biosynthesis</keyword>
<evidence type="ECO:0000256" key="7">
    <source>
        <dbReference type="ARBA" id="ARBA00023267"/>
    </source>
</evidence>
<evidence type="ECO:0000256" key="1">
    <source>
        <dbReference type="ARBA" id="ARBA00005194"/>
    </source>
</evidence>
<dbReference type="EMBL" id="VSSQ01099282">
    <property type="protein sequence ID" value="MPN41924.1"/>
    <property type="molecule type" value="Genomic_DNA"/>
</dbReference>
<dbReference type="SUPFAM" id="SSF51230">
    <property type="entry name" value="Single hybrid motif"/>
    <property type="match status" value="1"/>
</dbReference>
<evidence type="ECO:0000256" key="3">
    <source>
        <dbReference type="ARBA" id="ARBA00022516"/>
    </source>
</evidence>
<feature type="domain" description="Lipoyl-binding" evidence="8">
    <location>
        <begin position="68"/>
        <end position="144"/>
    </location>
</feature>
<dbReference type="NCBIfam" id="TIGR00531">
    <property type="entry name" value="BCCP"/>
    <property type="match status" value="1"/>
</dbReference>
<dbReference type="FunFam" id="2.40.50.100:FF:000003">
    <property type="entry name" value="Acetyl-CoA carboxylase biotin carboxyl carrier protein"/>
    <property type="match status" value="1"/>
</dbReference>
<dbReference type="InterPro" id="IPR001882">
    <property type="entry name" value="Biotin_BS"/>
</dbReference>
<keyword evidence="7" id="KW-0092">Biotin</keyword>
<dbReference type="PROSITE" id="PS50968">
    <property type="entry name" value="BIOTINYL_LIPOYL"/>
    <property type="match status" value="1"/>
</dbReference>
<dbReference type="GO" id="GO:0006633">
    <property type="term" value="P:fatty acid biosynthetic process"/>
    <property type="evidence" value="ECO:0007669"/>
    <property type="project" value="UniProtKB-UniPathway"/>
</dbReference>
<dbReference type="PANTHER" id="PTHR45266:SF3">
    <property type="entry name" value="OXALOACETATE DECARBOXYLASE ALPHA CHAIN"/>
    <property type="match status" value="1"/>
</dbReference>
<sequence>MNMKDIKALAAVLRQADLTKLEYSEGDVRITLERTAPSIVTAAAQPVTFTMPEATPAAAEEKNDFNNLSEVRAPMVGVFYAAPAPDAKPFVRVGDTVEKGQVICIIEAMKLMNDITAPVAGRIVDICAQDGAVLEFGQTIMKIV</sequence>
<dbReference type="UniPathway" id="UPA00094"/>
<reference evidence="9" key="1">
    <citation type="submission" date="2019-08" db="EMBL/GenBank/DDBJ databases">
        <authorList>
            <person name="Kucharzyk K."/>
            <person name="Murdoch R.W."/>
            <person name="Higgins S."/>
            <person name="Loffler F."/>
        </authorList>
    </citation>
    <scope>NUCLEOTIDE SEQUENCE</scope>
</reference>
<gene>
    <name evidence="9" type="primary">accB_16</name>
    <name evidence="9" type="ORF">SDC9_189479</name>
</gene>
<evidence type="ECO:0000256" key="6">
    <source>
        <dbReference type="ARBA" id="ARBA00023160"/>
    </source>
</evidence>
<proteinExistence type="predicted"/>